<feature type="non-terminal residue" evidence="1">
    <location>
        <position position="1"/>
    </location>
</feature>
<evidence type="ECO:0000313" key="1">
    <source>
        <dbReference type="EMBL" id="GFH25279.1"/>
    </source>
</evidence>
<feature type="non-terminal residue" evidence="1">
    <location>
        <position position="138"/>
    </location>
</feature>
<proteinExistence type="predicted"/>
<dbReference type="EMBL" id="BLLF01002771">
    <property type="protein sequence ID" value="GFH25279.1"/>
    <property type="molecule type" value="Genomic_DNA"/>
</dbReference>
<comment type="caution">
    <text evidence="1">The sequence shown here is derived from an EMBL/GenBank/DDBJ whole genome shotgun (WGS) entry which is preliminary data.</text>
</comment>
<accession>A0A699ZZM0</accession>
<evidence type="ECO:0000313" key="2">
    <source>
        <dbReference type="Proteomes" id="UP000485058"/>
    </source>
</evidence>
<dbReference type="Proteomes" id="UP000485058">
    <property type="component" value="Unassembled WGS sequence"/>
</dbReference>
<name>A0A699ZZM0_HAELA</name>
<gene>
    <name evidence="1" type="ORF">HaLaN_23217</name>
</gene>
<protein>
    <submittedName>
        <fullName evidence="1">Uncharacterized protein</fullName>
    </submittedName>
</protein>
<reference evidence="1 2" key="1">
    <citation type="submission" date="2020-02" db="EMBL/GenBank/DDBJ databases">
        <title>Draft genome sequence of Haematococcus lacustris strain NIES-144.</title>
        <authorList>
            <person name="Morimoto D."/>
            <person name="Nakagawa S."/>
            <person name="Yoshida T."/>
            <person name="Sawayama S."/>
        </authorList>
    </citation>
    <scope>NUCLEOTIDE SEQUENCE [LARGE SCALE GENOMIC DNA]</scope>
    <source>
        <strain evidence="1 2">NIES-144</strain>
    </source>
</reference>
<keyword evidence="2" id="KW-1185">Reference proteome</keyword>
<dbReference type="AlphaFoldDB" id="A0A699ZZM0"/>
<organism evidence="1 2">
    <name type="scientific">Haematococcus lacustris</name>
    <name type="common">Green alga</name>
    <name type="synonym">Haematococcus pluvialis</name>
    <dbReference type="NCBI Taxonomy" id="44745"/>
    <lineage>
        <taxon>Eukaryota</taxon>
        <taxon>Viridiplantae</taxon>
        <taxon>Chlorophyta</taxon>
        <taxon>core chlorophytes</taxon>
        <taxon>Chlorophyceae</taxon>
        <taxon>CS clade</taxon>
        <taxon>Chlamydomonadales</taxon>
        <taxon>Haematococcaceae</taxon>
        <taxon>Haematococcus</taxon>
    </lineage>
</organism>
<sequence length="138" mass="15116">MSAPASAGCRLHLPLSCSTFIRCTAGHCSAGWLAVCQQCAQMLLKGERGKRRMPSAGPDLHPLLSALRAARPDLQEAGHAVEQVRSWPRRMALTTSAKSLRYESSDRTLQQAELSMTFQASNENLHDFMLSPCAPCFE</sequence>